<evidence type="ECO:0000259" key="2">
    <source>
        <dbReference type="Pfam" id="PF17803"/>
    </source>
</evidence>
<sequence length="962" mass="104858">MSKKIIRNSLSLLIASSLAACGGGSDGGNSAPTVESSTLAFQLNEDSQLTGQIIASDTNGDVLAFGLGQSPANGSLSIDQNGAFIFTPNSNFFGEDSAQIVVSDSIDEVRVDLSFTIQNINDLPEIVTSSVAISSTGETEGKIEAIDVDDDVLVFEVVTQPSLGTVVIDSATGAFTYQHPGIENVSDSVIISVSDSIGDPVVATVSLSPSYVSNDDKLAYYYASSHSHLAKAESYINSDSADDTTEITDAEITADVYSELAVGYTEAGFPELAESNAISNIIDRPTRARAYLDSAVELDALGDTDQANAFRTKAIAQYNAYIAEIGITNIRSTDALFYLEAVRSYVKAEQSEEATDLFSVIRIYADANLDEESPHTSAYGYFLQAAKDYAEERVAIYLEASTQNNFDFAYEAINFQRSLAEQGSYQERPDYRYYQVKTFHLVDATRSAHYLSLVGDDINKASAETLAKSLLALSLSLYSDIDYDENYAMPADEYAQYTLLRYPTGVGLLSGIFNALYPDYVNANKDDGYLGNLPIKLVTEEEGVNDADTLRAYRDHYAYQLLNDAKNGIALDETINNVETLFTTTYTDTEYAAEALVEQDHLGILDQRAAWLLSYAGYNEQAKYVISEAIRIVSTTPYLEDVNYSLDKMVDDQGCLRYVNLYQKFGGESTDITAPLAACENILTTYFSDDTYISDANRVTGLLTGASIYELGGKTENAIQILDDASELATTLEDFETQLEHRIEVTNTYASLGYLEQALSQFVALTDDAIALLDNTPDITERVEAVDDILGELEYAYEPDDENSFTGTYQLFEAVKRHAGNNTQYAQAIAALNEKAQQVQAAILTHTSDFADNEKLSVYEQLIEQYSWLALFDEATALAQNAIYTDADRNSLFANIAIQAATKDDFPASTVANVDTDADGLPNFFLSNATEQDIILSGLIADTDADGDGLVDQEDLSPLDPN</sequence>
<dbReference type="Proteomes" id="UP001170717">
    <property type="component" value="Unassembled WGS sequence"/>
</dbReference>
<gene>
    <name evidence="3" type="ORF">Q4527_14250</name>
</gene>
<keyword evidence="1" id="KW-0732">Signal</keyword>
<proteinExistence type="predicted"/>
<organism evidence="3 4">
    <name type="scientific">Alteromonas stellipolaris</name>
    <dbReference type="NCBI Taxonomy" id="233316"/>
    <lineage>
        <taxon>Bacteria</taxon>
        <taxon>Pseudomonadati</taxon>
        <taxon>Pseudomonadota</taxon>
        <taxon>Gammaproteobacteria</taxon>
        <taxon>Alteromonadales</taxon>
        <taxon>Alteromonadaceae</taxon>
        <taxon>Alteromonas/Salinimonas group</taxon>
        <taxon>Alteromonas</taxon>
    </lineage>
</organism>
<evidence type="ECO:0000256" key="1">
    <source>
        <dbReference type="SAM" id="SignalP"/>
    </source>
</evidence>
<dbReference type="AlphaFoldDB" id="A0AAW7Z6E9"/>
<accession>A0AAW7Z6E9</accession>
<dbReference type="PROSITE" id="PS51257">
    <property type="entry name" value="PROKAR_LIPOPROTEIN"/>
    <property type="match status" value="1"/>
</dbReference>
<dbReference type="Gene3D" id="2.60.40.2810">
    <property type="match status" value="1"/>
</dbReference>
<dbReference type="Pfam" id="PF17803">
    <property type="entry name" value="Cadherin_4"/>
    <property type="match status" value="1"/>
</dbReference>
<feature type="chain" id="PRO_5043678632" evidence="1">
    <location>
        <begin position="20"/>
        <end position="962"/>
    </location>
</feature>
<dbReference type="RefSeq" id="WP_303464097.1">
    <property type="nucleotide sequence ID" value="NZ_JAUOPZ010000006.1"/>
</dbReference>
<dbReference type="EMBL" id="JAUOQI010000010">
    <property type="protein sequence ID" value="MDO6578561.1"/>
    <property type="molecule type" value="Genomic_DNA"/>
</dbReference>
<evidence type="ECO:0000313" key="4">
    <source>
        <dbReference type="Proteomes" id="UP001170717"/>
    </source>
</evidence>
<feature type="signal peptide" evidence="1">
    <location>
        <begin position="1"/>
        <end position="19"/>
    </location>
</feature>
<protein>
    <submittedName>
        <fullName evidence="3">Ig-like domain-containing protein</fullName>
    </submittedName>
</protein>
<dbReference type="Pfam" id="PF17963">
    <property type="entry name" value="Big_9"/>
    <property type="match status" value="1"/>
</dbReference>
<name>A0AAW7Z6E9_9ALTE</name>
<reference evidence="3" key="1">
    <citation type="submission" date="2023-07" db="EMBL/GenBank/DDBJ databases">
        <title>Genome content predicts the carbon catabolic preferences of heterotrophic bacteria.</title>
        <authorList>
            <person name="Gralka M."/>
        </authorList>
    </citation>
    <scope>NUCLEOTIDE SEQUENCE</scope>
    <source>
        <strain evidence="3">F2M12</strain>
    </source>
</reference>
<comment type="caution">
    <text evidence="3">The sequence shown here is derived from an EMBL/GenBank/DDBJ whole genome shotgun (WGS) entry which is preliminary data.</text>
</comment>
<dbReference type="InterPro" id="IPR040853">
    <property type="entry name" value="RapA2_cadherin-like"/>
</dbReference>
<evidence type="ECO:0000313" key="3">
    <source>
        <dbReference type="EMBL" id="MDO6578561.1"/>
    </source>
</evidence>
<feature type="domain" description="RapA2 cadherin-like" evidence="2">
    <location>
        <begin position="113"/>
        <end position="177"/>
    </location>
</feature>